<reference evidence="2" key="1">
    <citation type="journal article" date="2014" name="Front. Microbiol.">
        <title>High frequency of phylogenetically diverse reductive dehalogenase-homologous genes in deep subseafloor sedimentary metagenomes.</title>
        <authorList>
            <person name="Kawai M."/>
            <person name="Futagami T."/>
            <person name="Toyoda A."/>
            <person name="Takaki Y."/>
            <person name="Nishi S."/>
            <person name="Hori S."/>
            <person name="Arai W."/>
            <person name="Tsubouchi T."/>
            <person name="Morono Y."/>
            <person name="Uchiyama I."/>
            <person name="Ito T."/>
            <person name="Fujiyama A."/>
            <person name="Inagaki F."/>
            <person name="Takami H."/>
        </authorList>
    </citation>
    <scope>NUCLEOTIDE SEQUENCE</scope>
    <source>
        <strain evidence="2">Expedition CK06-06</strain>
    </source>
</reference>
<dbReference type="EMBL" id="BART01010859">
    <property type="protein sequence ID" value="GAG77789.1"/>
    <property type="molecule type" value="Genomic_DNA"/>
</dbReference>
<evidence type="ECO:0000313" key="2">
    <source>
        <dbReference type="EMBL" id="GAG77789.1"/>
    </source>
</evidence>
<gene>
    <name evidence="2" type="ORF">S01H4_23416</name>
</gene>
<dbReference type="Gene3D" id="6.10.30.10">
    <property type="match status" value="1"/>
</dbReference>
<accession>X1A7V4</accession>
<dbReference type="SUPFAM" id="SSF50249">
    <property type="entry name" value="Nucleic acid-binding proteins"/>
    <property type="match status" value="1"/>
</dbReference>
<dbReference type="InterPro" id="IPR052513">
    <property type="entry name" value="Thioester_dehydratase-like"/>
</dbReference>
<protein>
    <recommendedName>
        <fullName evidence="1">ChsH2 rubredoxin-like zinc ribbon domain-containing protein</fullName>
    </recommendedName>
</protein>
<name>X1A7V4_9ZZZZ</name>
<dbReference type="InterPro" id="IPR012340">
    <property type="entry name" value="NA-bd_OB-fold"/>
</dbReference>
<organism evidence="2">
    <name type="scientific">marine sediment metagenome</name>
    <dbReference type="NCBI Taxonomy" id="412755"/>
    <lineage>
        <taxon>unclassified sequences</taxon>
        <taxon>metagenomes</taxon>
        <taxon>ecological metagenomes</taxon>
    </lineage>
</organism>
<feature type="domain" description="ChsH2 rubredoxin-like zinc ribbon" evidence="1">
    <location>
        <begin position="45"/>
        <end position="67"/>
    </location>
</feature>
<dbReference type="InterPro" id="IPR022002">
    <property type="entry name" value="ChsH2_Znr"/>
</dbReference>
<dbReference type="Pfam" id="PF12172">
    <property type="entry name" value="zf-ChsH2"/>
    <property type="match status" value="1"/>
</dbReference>
<dbReference type="PANTHER" id="PTHR34075:SF4">
    <property type="entry name" value="DUF35 DOMAIN-CONTAINING PROTEIN"/>
    <property type="match status" value="1"/>
</dbReference>
<evidence type="ECO:0000259" key="1">
    <source>
        <dbReference type="Pfam" id="PF12172"/>
    </source>
</evidence>
<dbReference type="AlphaFoldDB" id="X1A7V4"/>
<dbReference type="PANTHER" id="PTHR34075">
    <property type="entry name" value="BLR3430 PROTEIN"/>
    <property type="match status" value="1"/>
</dbReference>
<proteinExistence type="predicted"/>
<comment type="caution">
    <text evidence="2">The sequence shown here is derived from an EMBL/GenBank/DDBJ whole genome shotgun (WGS) entry which is preliminary data.</text>
</comment>
<sequence>MIIMSRGKDKEKVFQIKWKTDLPYRYSMGKLSVQFFKELKENKKLHGSKCPKCGKVYFPPRAVCADCMVEMTRLIELYDTGTLVGFTVVNYPFVDPQTGGLRPFPYGYGLFKLDGVDTYTMHFIDEVDHTKLRVGVPSGILACKWIIVAPAS</sequence>